<dbReference type="AlphaFoldDB" id="A0AAW5VXP2"/>
<name>A0AAW5VXP2_9BURK</name>
<proteinExistence type="predicted"/>
<comment type="caution">
    <text evidence="1">The sequence shown here is derived from an EMBL/GenBank/DDBJ whole genome shotgun (WGS) entry which is preliminary data.</text>
</comment>
<protein>
    <recommendedName>
        <fullName evidence="5">Lipoprotein</fullName>
    </recommendedName>
</protein>
<evidence type="ECO:0000313" key="3">
    <source>
        <dbReference type="Proteomes" id="UP001208074"/>
    </source>
</evidence>
<organism evidence="1 3">
    <name type="scientific">Alcaligenes phenolicus</name>
    <dbReference type="NCBI Taxonomy" id="232846"/>
    <lineage>
        <taxon>Bacteria</taxon>
        <taxon>Pseudomonadati</taxon>
        <taxon>Pseudomonadota</taxon>
        <taxon>Betaproteobacteria</taxon>
        <taxon>Burkholderiales</taxon>
        <taxon>Alcaligenaceae</taxon>
        <taxon>Alcaligenes</taxon>
    </lineage>
</organism>
<gene>
    <name evidence="2" type="ORF">ABU900_01215</name>
    <name evidence="1" type="ORF">OSH02_17645</name>
</gene>
<dbReference type="GeneID" id="94040639"/>
<reference evidence="1" key="1">
    <citation type="submission" date="2022-11" db="EMBL/GenBank/DDBJ databases">
        <title>Biodiversity and phylogenetic relationships of bacteria.</title>
        <authorList>
            <person name="Machado R.A.R."/>
            <person name="Bhat A."/>
            <person name="Loulou A."/>
            <person name="Kallel S."/>
        </authorList>
    </citation>
    <scope>NUCLEOTIDE SEQUENCE</scope>
    <source>
        <strain evidence="1">DSM 16503</strain>
    </source>
</reference>
<evidence type="ECO:0008006" key="5">
    <source>
        <dbReference type="Google" id="ProtNLM"/>
    </source>
</evidence>
<dbReference type="RefSeq" id="WP_266140775.1">
    <property type="nucleotide sequence ID" value="NZ_DAMBOE010000007.1"/>
</dbReference>
<keyword evidence="4" id="KW-1185">Reference proteome</keyword>
<dbReference type="EMBL" id="JBEUDR010000001">
    <property type="protein sequence ID" value="MES5323005.1"/>
    <property type="molecule type" value="Genomic_DNA"/>
</dbReference>
<evidence type="ECO:0000313" key="2">
    <source>
        <dbReference type="EMBL" id="MES5323005.1"/>
    </source>
</evidence>
<dbReference type="Proteomes" id="UP001208074">
    <property type="component" value="Unassembled WGS sequence"/>
</dbReference>
<dbReference type="EMBL" id="JAPKNB010000016">
    <property type="protein sequence ID" value="MCX5567199.1"/>
    <property type="molecule type" value="Genomic_DNA"/>
</dbReference>
<reference evidence="2 4" key="2">
    <citation type="submission" date="2024-06" db="EMBL/GenBank/DDBJ databases">
        <title>Alcaligenes phenolicus JC896.</title>
        <authorList>
            <person name="Venkata Ramana C."/>
            <person name="Sasikala C."/>
            <person name="Mahima D."/>
        </authorList>
    </citation>
    <scope>NUCLEOTIDE SEQUENCE [LARGE SCALE GENOMIC DNA]</scope>
    <source>
        <strain evidence="2 4">JC896</strain>
    </source>
</reference>
<sequence>MTAILSACAVHTPRGSVIVDPDGYGGYGQRHCPPGQAKKGNC</sequence>
<dbReference type="Proteomes" id="UP001437419">
    <property type="component" value="Unassembled WGS sequence"/>
</dbReference>
<accession>A0AAW5VXP2</accession>
<evidence type="ECO:0000313" key="1">
    <source>
        <dbReference type="EMBL" id="MCX5567199.1"/>
    </source>
</evidence>
<evidence type="ECO:0000313" key="4">
    <source>
        <dbReference type="Proteomes" id="UP001437419"/>
    </source>
</evidence>